<keyword evidence="8 12" id="KW-0472">Membrane</keyword>
<evidence type="ECO:0000256" key="8">
    <source>
        <dbReference type="ARBA" id="ARBA00023136"/>
    </source>
</evidence>
<feature type="transmembrane region" description="Helical" evidence="12">
    <location>
        <begin position="176"/>
        <end position="196"/>
    </location>
</feature>
<sequence>MSTGVSHQTEEEYSRDAPPNESVKATIAFRHIMCAHKDSLTFTNEPSGLRGIRLGRGAVLGKNCPPGCLTRDCVPSAQGTAKVLLHTGMKQWLFTVSKKNAQLASTILSVFVGILIGFAVRRTEPSDYTILLIGFPGEILMNMLKMVILPLVAASLISSLSQLDASESGKVGFYAFLYYAITLSLSVSTGVALVLLMHPGNPRVRQYTASYSEAQQNVSTIDKFLDLIRNMFPDNIVSAAFETVQSERRVVYRSVLGGNDTQPHEHVIIEMKHLTGVNILGVIVFCIAMGIMIGRTGEHGLPLKNFFIALDVVITRIVRIIMWYAPIGVASLIAAKILEIDDVVSTVRTLASFVLCVLLGLAIHLFLTEPLVYFLASGRNPYAFMRGLVQAALTAIGTASSAASLPATFRCLKENNHVDPRISKFVLPIGAIVNMDGTALYEAVASIFIAQLNGIELTPSQIATISLTSTLAAIGAASIPSAGLVTMLIVLSAVGLPSNDISLIFAVDWFLDRMRTCVNVVGDGFGCGFVAALCKTDNIPPVHTQHFFHDVYLHSFYPFITTAKRINTNSFHEIGMDRKDYFPPIWSDDIQMAGLMSMTKAREVNPYDYDRKIKFWTDIIGKSCLLEKDPVVTVDALKRRFRRGDQLPGSLEVVIENMHGSGELLTVDEFKERDQGWMQWGYSRVVGAFWGAGTNLTKVEYIHMPTVREQAQRVLDHYRSSYAQEDDMSPEIVPLDDFRDECRHLVANGRAFQFILSELVHQGELTIGMSKRGEQVLKFRGDTTRGPIEWTESDSSVHDMRRAMSKLENEIRRLEEKAKKEEQEARACIRSNDKTRAAHHLRLKKRALQEVEAKDNQYQRLLEMMHQLGQTRQNKEIMDAYKAGASAFKAALQRQGIRPEQIDETMDSISDAIATAEEIREAISSGVPAANGFDQDELEAELNSILADKKREEKEAVLEGLPEVPAEEPQAPATISEQSLAQRLKRLRETTT</sequence>
<evidence type="ECO:0000256" key="1">
    <source>
        <dbReference type="ARBA" id="ARBA00004141"/>
    </source>
</evidence>
<evidence type="ECO:0000256" key="3">
    <source>
        <dbReference type="ARBA" id="ARBA00006190"/>
    </source>
</evidence>
<dbReference type="PRINTS" id="PR00173">
    <property type="entry name" value="EDTRNSPORT"/>
</dbReference>
<dbReference type="InterPro" id="IPR001991">
    <property type="entry name" value="Na-dicarboxylate_symporter"/>
</dbReference>
<dbReference type="GO" id="GO:0015175">
    <property type="term" value="F:neutral L-amino acid transmembrane transporter activity"/>
    <property type="evidence" value="ECO:0007669"/>
    <property type="project" value="TreeGrafter"/>
</dbReference>
<feature type="transmembrane region" description="Helical" evidence="12">
    <location>
        <begin position="387"/>
        <end position="405"/>
    </location>
</feature>
<evidence type="ECO:0000256" key="11">
    <source>
        <dbReference type="SAM" id="MobiDB-lite"/>
    </source>
</evidence>
<dbReference type="PROSITE" id="PS00713">
    <property type="entry name" value="NA_DICARBOXYL_SYMP_1"/>
    <property type="match status" value="1"/>
</dbReference>
<feature type="transmembrane region" description="Helical" evidence="12">
    <location>
        <begin position="132"/>
        <end position="156"/>
    </location>
</feature>
<keyword evidence="5 12" id="KW-0812">Transmembrane</keyword>
<evidence type="ECO:0000256" key="7">
    <source>
        <dbReference type="ARBA" id="ARBA00022989"/>
    </source>
</evidence>
<comment type="similarity">
    <text evidence="2">Belongs to the dicarboxylate/amino acid:cation symporter (DAACS) (TC 2.A.23) family.</text>
</comment>
<feature type="transmembrane region" description="Helical" evidence="12">
    <location>
        <begin position="470"/>
        <end position="496"/>
    </location>
</feature>
<comment type="caution">
    <text evidence="14">The sequence shown here is derived from an EMBL/GenBank/DDBJ whole genome shotgun (WGS) entry which is preliminary data.</text>
</comment>
<feature type="region of interest" description="Disordered" evidence="11">
    <location>
        <begin position="953"/>
        <end position="992"/>
    </location>
</feature>
<dbReference type="InterPro" id="IPR050746">
    <property type="entry name" value="DAACS"/>
</dbReference>
<evidence type="ECO:0000313" key="15">
    <source>
        <dbReference type="Proteomes" id="UP000031036"/>
    </source>
</evidence>
<organism evidence="14 15">
    <name type="scientific">Toxocara canis</name>
    <name type="common">Canine roundworm</name>
    <dbReference type="NCBI Taxonomy" id="6265"/>
    <lineage>
        <taxon>Eukaryota</taxon>
        <taxon>Metazoa</taxon>
        <taxon>Ecdysozoa</taxon>
        <taxon>Nematoda</taxon>
        <taxon>Chromadorea</taxon>
        <taxon>Rhabditida</taxon>
        <taxon>Spirurina</taxon>
        <taxon>Ascaridomorpha</taxon>
        <taxon>Ascaridoidea</taxon>
        <taxon>Toxocaridae</taxon>
        <taxon>Toxocara</taxon>
    </lineage>
</organism>
<dbReference type="InterPro" id="IPR018107">
    <property type="entry name" value="Na-dicarboxylate_symporter_CS"/>
</dbReference>
<dbReference type="Pfam" id="PF25880">
    <property type="entry name" value="WHD_CHMP7_1st"/>
    <property type="match status" value="1"/>
</dbReference>
<dbReference type="GO" id="GO:0005313">
    <property type="term" value="F:L-glutamate transmembrane transporter activity"/>
    <property type="evidence" value="ECO:0007669"/>
    <property type="project" value="TreeGrafter"/>
</dbReference>
<dbReference type="PANTHER" id="PTHR11958:SF63">
    <property type="entry name" value="AMINO ACID TRANSPORTER"/>
    <property type="match status" value="1"/>
</dbReference>
<evidence type="ECO:0000256" key="5">
    <source>
        <dbReference type="ARBA" id="ARBA00022692"/>
    </source>
</evidence>
<keyword evidence="9" id="KW-0325">Glycoprotein</keyword>
<feature type="compositionally biased region" description="Low complexity" evidence="11">
    <location>
        <begin position="962"/>
        <end position="973"/>
    </location>
</feature>
<dbReference type="AlphaFoldDB" id="A0A0B2VE36"/>
<dbReference type="STRING" id="6265.A0A0B2VE36"/>
<dbReference type="Pfam" id="PF25239">
    <property type="entry name" value="WHD_CHMP7"/>
    <property type="match status" value="1"/>
</dbReference>
<accession>A0A0B2VE36</accession>
<feature type="transmembrane region" description="Helical" evidence="12">
    <location>
        <begin position="347"/>
        <end position="367"/>
    </location>
</feature>
<dbReference type="Gene3D" id="1.10.3860.10">
    <property type="entry name" value="Sodium:dicarboxylate symporter"/>
    <property type="match status" value="1"/>
</dbReference>
<evidence type="ECO:0000259" key="13">
    <source>
        <dbReference type="Pfam" id="PF25239"/>
    </source>
</evidence>
<feature type="transmembrane region" description="Helical" evidence="12">
    <location>
        <begin position="274"/>
        <end position="293"/>
    </location>
</feature>
<dbReference type="SUPFAM" id="SSF118215">
    <property type="entry name" value="Proton glutamate symport protein"/>
    <property type="match status" value="1"/>
</dbReference>
<protein>
    <submittedName>
        <fullName evidence="14">Excitatory amino acid transporter</fullName>
    </submittedName>
</protein>
<reference evidence="14 15" key="1">
    <citation type="submission" date="2014-11" db="EMBL/GenBank/DDBJ databases">
        <title>Genetic blueprint of the zoonotic pathogen Toxocara canis.</title>
        <authorList>
            <person name="Zhu X.-Q."/>
            <person name="Korhonen P.K."/>
            <person name="Cai H."/>
            <person name="Young N.D."/>
            <person name="Nejsum P."/>
            <person name="von Samson-Himmelstjerna G."/>
            <person name="Boag P.R."/>
            <person name="Tan P."/>
            <person name="Li Q."/>
            <person name="Min J."/>
            <person name="Yang Y."/>
            <person name="Wang X."/>
            <person name="Fang X."/>
            <person name="Hall R.S."/>
            <person name="Hofmann A."/>
            <person name="Sternberg P.W."/>
            <person name="Jex A.R."/>
            <person name="Gasser R.B."/>
        </authorList>
    </citation>
    <scope>NUCLEOTIDE SEQUENCE [LARGE SCALE GENOMIC DNA]</scope>
    <source>
        <strain evidence="14">PN_DK_2014</strain>
    </source>
</reference>
<dbReference type="Pfam" id="PF03357">
    <property type="entry name" value="Snf7"/>
    <property type="match status" value="1"/>
</dbReference>
<proteinExistence type="inferred from homology"/>
<evidence type="ECO:0000256" key="6">
    <source>
        <dbReference type="ARBA" id="ARBA00022847"/>
    </source>
</evidence>
<keyword evidence="15" id="KW-1185">Reference proteome</keyword>
<feature type="transmembrane region" description="Helical" evidence="12">
    <location>
        <begin position="313"/>
        <end position="335"/>
    </location>
</feature>
<feature type="region of interest" description="Disordered" evidence="11">
    <location>
        <begin position="1"/>
        <end position="20"/>
    </location>
</feature>
<gene>
    <name evidence="14" type="primary">glt-1</name>
    <name evidence="14" type="ORF">Tcan_12458</name>
</gene>
<keyword evidence="10" id="KW-0175">Coiled coil</keyword>
<keyword evidence="4" id="KW-0813">Transport</keyword>
<feature type="coiled-coil region" evidence="10">
    <location>
        <begin position="797"/>
        <end position="864"/>
    </location>
</feature>
<evidence type="ECO:0000256" key="4">
    <source>
        <dbReference type="ARBA" id="ARBA00022448"/>
    </source>
</evidence>
<dbReference type="OrthoDB" id="10250120at2759"/>
<evidence type="ECO:0000256" key="2">
    <source>
        <dbReference type="ARBA" id="ARBA00006148"/>
    </source>
</evidence>
<evidence type="ECO:0000256" key="12">
    <source>
        <dbReference type="SAM" id="Phobius"/>
    </source>
</evidence>
<evidence type="ECO:0000313" key="14">
    <source>
        <dbReference type="EMBL" id="KHN79793.1"/>
    </source>
</evidence>
<dbReference type="InterPro" id="IPR005024">
    <property type="entry name" value="Snf7_fam"/>
</dbReference>
<dbReference type="GO" id="GO:0015501">
    <property type="term" value="F:glutamate:sodium symporter activity"/>
    <property type="evidence" value="ECO:0007669"/>
    <property type="project" value="TreeGrafter"/>
</dbReference>
<feature type="domain" description="CHMP7 winged helix" evidence="13">
    <location>
        <begin position="707"/>
        <end position="780"/>
    </location>
</feature>
<comment type="subcellular location">
    <subcellularLocation>
        <location evidence="1">Membrane</location>
        <topology evidence="1">Multi-pass membrane protein</topology>
    </subcellularLocation>
</comment>
<keyword evidence="7 12" id="KW-1133">Transmembrane helix</keyword>
<dbReference type="PANTHER" id="PTHR11958">
    <property type="entry name" value="SODIUM/DICARBOXYLATE SYMPORTER-RELATED"/>
    <property type="match status" value="1"/>
</dbReference>
<dbReference type="InterPro" id="IPR036458">
    <property type="entry name" value="Na:dicarbo_symporter_sf"/>
</dbReference>
<evidence type="ECO:0000256" key="10">
    <source>
        <dbReference type="SAM" id="Coils"/>
    </source>
</evidence>
<feature type="transmembrane region" description="Helical" evidence="12">
    <location>
        <begin position="101"/>
        <end position="120"/>
    </location>
</feature>
<dbReference type="GO" id="GO:0005886">
    <property type="term" value="C:plasma membrane"/>
    <property type="evidence" value="ECO:0007669"/>
    <property type="project" value="TreeGrafter"/>
</dbReference>
<dbReference type="InterPro" id="IPR057471">
    <property type="entry name" value="CHMP7_WHD"/>
</dbReference>
<evidence type="ECO:0000256" key="9">
    <source>
        <dbReference type="ARBA" id="ARBA00023180"/>
    </source>
</evidence>
<dbReference type="Proteomes" id="UP000031036">
    <property type="component" value="Unassembled WGS sequence"/>
</dbReference>
<name>A0A0B2VE36_TOXCA</name>
<dbReference type="GO" id="GO:0007034">
    <property type="term" value="P:vacuolar transport"/>
    <property type="evidence" value="ECO:0007669"/>
    <property type="project" value="InterPro"/>
</dbReference>
<dbReference type="Gene3D" id="6.10.140.1230">
    <property type="match status" value="1"/>
</dbReference>
<dbReference type="Pfam" id="PF00375">
    <property type="entry name" value="SDF"/>
    <property type="match status" value="1"/>
</dbReference>
<comment type="similarity">
    <text evidence="3">Belongs to the SNF7 family.</text>
</comment>
<keyword evidence="6" id="KW-0769">Symport</keyword>
<dbReference type="EMBL" id="JPKZ01001848">
    <property type="protein sequence ID" value="KHN79793.1"/>
    <property type="molecule type" value="Genomic_DNA"/>
</dbReference>